<dbReference type="InterPro" id="IPR003737">
    <property type="entry name" value="GlcNAc_PI_deacetylase-related"/>
</dbReference>
<comment type="caution">
    <text evidence="2">The sequence shown here is derived from an EMBL/GenBank/DDBJ whole genome shotgun (WGS) entry which is preliminary data.</text>
</comment>
<evidence type="ECO:0000313" key="3">
    <source>
        <dbReference type="Proteomes" id="UP001369736"/>
    </source>
</evidence>
<proteinExistence type="predicted"/>
<keyword evidence="3" id="KW-1185">Reference proteome</keyword>
<keyword evidence="2" id="KW-0378">Hydrolase</keyword>
<name>A0ABU8M8B5_9PSEU</name>
<dbReference type="PANTHER" id="PTHR12993:SF26">
    <property type="entry name" value="1D-MYO-INOSITOL 2-ACETAMIDO-2-DEOXY-ALPHA-D-GLUCOPYRANOSIDE DEACETYLASE"/>
    <property type="match status" value="1"/>
</dbReference>
<sequence length="256" mass="26911">MSVTTTRAPVIRSVDAVHRLGTIVGVWAHPDDEVYLSGGLMAAAAARGQRVVVVTATRGEHGTDDPARWPPARLAARRSEEIVASMAALGDTIEHRFLGEARGRCHLDGALVGDPGGDTVDELAAVLAEVGPDTVLTFGPDGLTGHPDHRAVSAWTGRAVGQVATAPRVLHACVTDLWVSRFGEFVEPMDDGDDAFAPYPSDRLAVELELEGELLARKVAALRAQATQTASLEAAVGSARYETSVAGEYFRPAVGS</sequence>
<protein>
    <submittedName>
        <fullName evidence="2">PIG-L family deacetylase</fullName>
        <ecNumber evidence="2">3.5.1.-</ecNumber>
    </submittedName>
</protein>
<keyword evidence="1" id="KW-0862">Zinc</keyword>
<dbReference type="PANTHER" id="PTHR12993">
    <property type="entry name" value="N-ACETYLGLUCOSAMINYL-PHOSPHATIDYLINOSITOL DE-N-ACETYLASE-RELATED"/>
    <property type="match status" value="1"/>
</dbReference>
<dbReference type="Pfam" id="PF02585">
    <property type="entry name" value="PIG-L"/>
    <property type="match status" value="1"/>
</dbReference>
<organism evidence="2 3">
    <name type="scientific">Actinomycetospora flava</name>
    <dbReference type="NCBI Taxonomy" id="3129232"/>
    <lineage>
        <taxon>Bacteria</taxon>
        <taxon>Bacillati</taxon>
        <taxon>Actinomycetota</taxon>
        <taxon>Actinomycetes</taxon>
        <taxon>Pseudonocardiales</taxon>
        <taxon>Pseudonocardiaceae</taxon>
        <taxon>Actinomycetospora</taxon>
    </lineage>
</organism>
<evidence type="ECO:0000256" key="1">
    <source>
        <dbReference type="ARBA" id="ARBA00022833"/>
    </source>
</evidence>
<dbReference type="Gene3D" id="3.40.50.10320">
    <property type="entry name" value="LmbE-like"/>
    <property type="match status" value="1"/>
</dbReference>
<dbReference type="SUPFAM" id="SSF102588">
    <property type="entry name" value="LmbE-like"/>
    <property type="match status" value="1"/>
</dbReference>
<dbReference type="GO" id="GO:0016787">
    <property type="term" value="F:hydrolase activity"/>
    <property type="evidence" value="ECO:0007669"/>
    <property type="project" value="UniProtKB-KW"/>
</dbReference>
<dbReference type="EC" id="3.5.1.-" evidence="2"/>
<reference evidence="2 3" key="1">
    <citation type="submission" date="2024-03" db="EMBL/GenBank/DDBJ databases">
        <title>Actinomycetospora sp. OC33-EN07, a novel actinomycete isolated from wild orchid (Aerides multiflora).</title>
        <authorList>
            <person name="Suriyachadkun C."/>
        </authorList>
    </citation>
    <scope>NUCLEOTIDE SEQUENCE [LARGE SCALE GENOMIC DNA]</scope>
    <source>
        <strain evidence="2 3">OC33-EN07</strain>
    </source>
</reference>
<evidence type="ECO:0000313" key="2">
    <source>
        <dbReference type="EMBL" id="MEJ2862688.1"/>
    </source>
</evidence>
<dbReference type="Proteomes" id="UP001369736">
    <property type="component" value="Unassembled WGS sequence"/>
</dbReference>
<dbReference type="EMBL" id="JBBEGM010000006">
    <property type="protein sequence ID" value="MEJ2862688.1"/>
    <property type="molecule type" value="Genomic_DNA"/>
</dbReference>
<dbReference type="InterPro" id="IPR024078">
    <property type="entry name" value="LmbE-like_dom_sf"/>
</dbReference>
<gene>
    <name evidence="2" type="ORF">WCD58_16065</name>
</gene>
<dbReference type="RefSeq" id="WP_337704066.1">
    <property type="nucleotide sequence ID" value="NZ_JBBEGM010000006.1"/>
</dbReference>
<accession>A0ABU8M8B5</accession>